<evidence type="ECO:0000313" key="4">
    <source>
        <dbReference type="Proteomes" id="UP000473854"/>
    </source>
</evidence>
<evidence type="ECO:0000259" key="2">
    <source>
        <dbReference type="Pfam" id="PF22783"/>
    </source>
</evidence>
<reference evidence="3 4" key="1">
    <citation type="submission" date="2019-11" db="EMBL/GenBank/DDBJ databases">
        <authorList>
            <person name="An D."/>
        </authorList>
    </citation>
    <scope>NUCLEOTIDE SEQUENCE [LARGE SCALE GENOMIC DNA]</scope>
    <source>
        <strain evidence="3 4">YIM 103518</strain>
    </source>
</reference>
<dbReference type="EMBL" id="WLYL01000051">
    <property type="protein sequence ID" value="MTD12120.1"/>
    <property type="molecule type" value="Genomic_DNA"/>
</dbReference>
<accession>A0A6L6GHT8</accession>
<evidence type="ECO:0000256" key="1">
    <source>
        <dbReference type="SAM" id="Coils"/>
    </source>
</evidence>
<feature type="domain" description="Biofilm-associated protein BapA-like prefix-like" evidence="2">
    <location>
        <begin position="21"/>
        <end position="93"/>
    </location>
</feature>
<gene>
    <name evidence="3" type="ORF">GIX10_11985</name>
</gene>
<sequence length="138" mass="15611">MSIYKIYDQATGKVVENGATANPIVVELNTERVNIKNILKDGNDLIVTLNSGEEITVKEFYNGEDANKLVIKETDGLYYEVNLSQLMFEFAAEDVLENKDSTDQDLKDATDELNETVADAKDSQDEPYRVCRRVFYLS</sequence>
<keyword evidence="1" id="KW-0175">Coiled coil</keyword>
<organism evidence="3 4">
    <name type="scientific">Acinetobacter faecalis</name>
    <dbReference type="NCBI Taxonomy" id="2665161"/>
    <lineage>
        <taxon>Bacteria</taxon>
        <taxon>Pseudomonadati</taxon>
        <taxon>Pseudomonadota</taxon>
        <taxon>Gammaproteobacteria</taxon>
        <taxon>Moraxellales</taxon>
        <taxon>Moraxellaceae</taxon>
        <taxon>Acinetobacter</taxon>
    </lineage>
</organism>
<comment type="caution">
    <text evidence="3">The sequence shown here is derived from an EMBL/GenBank/DDBJ whole genome shotgun (WGS) entry which is preliminary data.</text>
</comment>
<feature type="coiled-coil region" evidence="1">
    <location>
        <begin position="92"/>
        <end position="126"/>
    </location>
</feature>
<protein>
    <submittedName>
        <fullName evidence="3">BapA prefix-like domain-containing protein</fullName>
    </submittedName>
</protein>
<dbReference type="Pfam" id="PF22783">
    <property type="entry name" value="BapA_N"/>
    <property type="match status" value="1"/>
</dbReference>
<dbReference type="AlphaFoldDB" id="A0A6L6GHT8"/>
<dbReference type="RefSeq" id="WP_154773661.1">
    <property type="nucleotide sequence ID" value="NZ_WLYL01000051.1"/>
</dbReference>
<dbReference type="Proteomes" id="UP000473854">
    <property type="component" value="Unassembled WGS sequence"/>
</dbReference>
<dbReference type="NCBIfam" id="NF033677">
    <property type="entry name" value="biofilm_BapA_N"/>
    <property type="match status" value="1"/>
</dbReference>
<proteinExistence type="predicted"/>
<name>A0A6L6GHT8_9GAMM</name>
<evidence type="ECO:0000313" key="3">
    <source>
        <dbReference type="EMBL" id="MTD12120.1"/>
    </source>
</evidence>
<dbReference type="InterPro" id="IPR048051">
    <property type="entry name" value="BapA-like_prefix-like"/>
</dbReference>